<dbReference type="PANTHER" id="PTHR11819:SF195">
    <property type="entry name" value="SODIUM_GLUCOSE COTRANSPORTER 4"/>
    <property type="match status" value="1"/>
</dbReference>
<accession>A0A0R2PU47</accession>
<feature type="transmembrane region" description="Helical" evidence="7">
    <location>
        <begin position="382"/>
        <end position="401"/>
    </location>
</feature>
<dbReference type="Pfam" id="PF00474">
    <property type="entry name" value="SSF"/>
    <property type="match status" value="1"/>
</dbReference>
<comment type="caution">
    <text evidence="8">The sequence shown here is derived from an EMBL/GenBank/DDBJ whole genome shotgun (WGS) entry which is preliminary data.</text>
</comment>
<feature type="transmembrane region" description="Helical" evidence="7">
    <location>
        <begin position="157"/>
        <end position="173"/>
    </location>
</feature>
<feature type="transmembrane region" description="Helical" evidence="7">
    <location>
        <begin position="6"/>
        <end position="25"/>
    </location>
</feature>
<feature type="transmembrane region" description="Helical" evidence="7">
    <location>
        <begin position="407"/>
        <end position="432"/>
    </location>
</feature>
<name>A0A0R2PU47_9GAMM</name>
<feature type="transmembrane region" description="Helical" evidence="7">
    <location>
        <begin position="464"/>
        <end position="485"/>
    </location>
</feature>
<dbReference type="EMBL" id="LIAV01000003">
    <property type="protein sequence ID" value="KRO41393.1"/>
    <property type="molecule type" value="Genomic_DNA"/>
</dbReference>
<sequence>MYFNNLDFFILGIYCIGIIALAQYVSRNESGVEKTSEDYFLAGRSLPWWAIGASLIAANISAEQIIGMSGQGFVVGMAIAVWELTAAVALIVMAKYFLPLFLEKKIYTMPQFLEQRFDKRVSLVLSFFWLIIYVFINLTTVLWLGALAINALTGLEPLYGCILLAMFALAYSLSGGLKAVAMTDIVQVVLLIFGGFAVLYIALNQIAGSGGVFQGLAIVFNAMPEKFDMILSPDNPSYNNLPGIWILIGAGVWIGHFSYWGFNQYITQRALGAKSLREAQKGVMFAAYLKLLMPIVIVLPGICAAMAMEMQLIPNIVKSDQAYPSMMTLLPHGLLGLTFAALIAAIVSSLASMTNSIGTIFTMDIYRSFSPNEVSQANLIKTGRIAVVVGLVVAVFIAPLLDSFDSLFQYIQEFTGLFTPGILVIFLVALFWKKATTMSVLVAAILSLALSIFISNIFPDFAYIHRMGVVFFLSGLGCYITALFQGHADQPKAINLNNIDFSTSKAFNINSGVVIAILCIIYFLLW</sequence>
<feature type="transmembrane region" description="Helical" evidence="7">
    <location>
        <begin position="123"/>
        <end position="145"/>
    </location>
</feature>
<gene>
    <name evidence="8" type="ORF">ABR63_03870</name>
</gene>
<dbReference type="GO" id="GO:0005412">
    <property type="term" value="F:D-glucose:sodium symporter activity"/>
    <property type="evidence" value="ECO:0007669"/>
    <property type="project" value="TreeGrafter"/>
</dbReference>
<evidence type="ECO:0000256" key="1">
    <source>
        <dbReference type="ARBA" id="ARBA00004141"/>
    </source>
</evidence>
<dbReference type="PANTHER" id="PTHR11819">
    <property type="entry name" value="SOLUTE CARRIER FAMILY 5"/>
    <property type="match status" value="1"/>
</dbReference>
<dbReference type="Proteomes" id="UP000050874">
    <property type="component" value="Unassembled WGS sequence"/>
</dbReference>
<dbReference type="AlphaFoldDB" id="A0A0R2PU47"/>
<keyword evidence="5 7" id="KW-0472">Membrane</keyword>
<dbReference type="InterPro" id="IPR038377">
    <property type="entry name" value="Na/Glc_symporter_sf"/>
</dbReference>
<comment type="similarity">
    <text evidence="2 6">Belongs to the sodium:solute symporter (SSF) (TC 2.A.21) family.</text>
</comment>
<feature type="transmembrane region" description="Helical" evidence="7">
    <location>
        <begin position="46"/>
        <end position="67"/>
    </location>
</feature>
<dbReference type="PROSITE" id="PS50283">
    <property type="entry name" value="NA_SOLUT_SYMP_3"/>
    <property type="match status" value="1"/>
</dbReference>
<evidence type="ECO:0000256" key="3">
    <source>
        <dbReference type="ARBA" id="ARBA00022692"/>
    </source>
</evidence>
<feature type="transmembrane region" description="Helical" evidence="7">
    <location>
        <begin position="506"/>
        <end position="525"/>
    </location>
</feature>
<evidence type="ECO:0000313" key="9">
    <source>
        <dbReference type="Proteomes" id="UP000050874"/>
    </source>
</evidence>
<feature type="transmembrane region" description="Helical" evidence="7">
    <location>
        <begin position="334"/>
        <end position="361"/>
    </location>
</feature>
<evidence type="ECO:0000256" key="5">
    <source>
        <dbReference type="ARBA" id="ARBA00023136"/>
    </source>
</evidence>
<feature type="transmembrane region" description="Helical" evidence="7">
    <location>
        <begin position="439"/>
        <end position="458"/>
    </location>
</feature>
<evidence type="ECO:0000256" key="7">
    <source>
        <dbReference type="SAM" id="Phobius"/>
    </source>
</evidence>
<dbReference type="Gene3D" id="1.20.1730.10">
    <property type="entry name" value="Sodium/glucose cotransporter"/>
    <property type="match status" value="1"/>
</dbReference>
<proteinExistence type="inferred from homology"/>
<organism evidence="8 9">
    <name type="scientific">SAR86 cluster bacterium BACL1 MAG-120920-bin57</name>
    <dbReference type="NCBI Taxonomy" id="1655571"/>
    <lineage>
        <taxon>Bacteria</taxon>
        <taxon>Pseudomonadati</taxon>
        <taxon>Pseudomonadota</taxon>
        <taxon>Gammaproteobacteria</taxon>
        <taxon>SAR86 cluster</taxon>
    </lineage>
</organism>
<keyword evidence="4 7" id="KW-1133">Transmembrane helix</keyword>
<reference evidence="9" key="1">
    <citation type="submission" date="2015-10" db="EMBL/GenBank/DDBJ databases">
        <title>Metagenome-Assembled Genomes uncover a global brackish microbiome.</title>
        <authorList>
            <person name="Hugerth L.W."/>
            <person name="Larsson J."/>
            <person name="Alneberg J."/>
            <person name="Lindh M.V."/>
            <person name="Legrand C."/>
            <person name="Pinhassi J."/>
            <person name="Andersson A."/>
        </authorList>
    </citation>
    <scope>NUCLEOTIDE SEQUENCE [LARGE SCALE GENOMIC DNA]</scope>
</reference>
<feature type="transmembrane region" description="Helical" evidence="7">
    <location>
        <begin position="243"/>
        <end position="262"/>
    </location>
</feature>
<feature type="transmembrane region" description="Helical" evidence="7">
    <location>
        <begin position="283"/>
        <end position="308"/>
    </location>
</feature>
<dbReference type="NCBIfam" id="TIGR00813">
    <property type="entry name" value="sss"/>
    <property type="match status" value="1"/>
</dbReference>
<feature type="transmembrane region" description="Helical" evidence="7">
    <location>
        <begin position="73"/>
        <end position="102"/>
    </location>
</feature>
<evidence type="ECO:0000256" key="2">
    <source>
        <dbReference type="ARBA" id="ARBA00006434"/>
    </source>
</evidence>
<dbReference type="GO" id="GO:0005886">
    <property type="term" value="C:plasma membrane"/>
    <property type="evidence" value="ECO:0007669"/>
    <property type="project" value="TreeGrafter"/>
</dbReference>
<feature type="transmembrane region" description="Helical" evidence="7">
    <location>
        <begin position="185"/>
        <end position="203"/>
    </location>
</feature>
<protein>
    <submittedName>
        <fullName evidence="8">Sodium transporter</fullName>
    </submittedName>
</protein>
<evidence type="ECO:0000256" key="6">
    <source>
        <dbReference type="RuleBase" id="RU362091"/>
    </source>
</evidence>
<evidence type="ECO:0000256" key="4">
    <source>
        <dbReference type="ARBA" id="ARBA00022989"/>
    </source>
</evidence>
<evidence type="ECO:0000313" key="8">
    <source>
        <dbReference type="EMBL" id="KRO41393.1"/>
    </source>
</evidence>
<dbReference type="InterPro" id="IPR001734">
    <property type="entry name" value="Na/solute_symporter"/>
</dbReference>
<keyword evidence="3 7" id="KW-0812">Transmembrane</keyword>
<comment type="subcellular location">
    <subcellularLocation>
        <location evidence="1">Membrane</location>
        <topology evidence="1">Multi-pass membrane protein</topology>
    </subcellularLocation>
</comment>